<dbReference type="EMBL" id="FMYE01000001">
    <property type="protein sequence ID" value="SDB75134.1"/>
    <property type="molecule type" value="Genomic_DNA"/>
</dbReference>
<feature type="region of interest" description="Disordered" evidence="1">
    <location>
        <begin position="66"/>
        <end position="87"/>
    </location>
</feature>
<evidence type="ECO:0000256" key="1">
    <source>
        <dbReference type="SAM" id="MobiDB-lite"/>
    </source>
</evidence>
<protein>
    <submittedName>
        <fullName evidence="2">Uncharacterized protein</fullName>
    </submittedName>
</protein>
<gene>
    <name evidence="2" type="ORF">SAMN05192581_100121</name>
</gene>
<evidence type="ECO:0000313" key="3">
    <source>
        <dbReference type="Proteomes" id="UP000183670"/>
    </source>
</evidence>
<accession>A0A1G6FZF7</accession>
<evidence type="ECO:0000313" key="2">
    <source>
        <dbReference type="EMBL" id="SDB75134.1"/>
    </source>
</evidence>
<sequence>MQMPAKIQELFQIHFQDNGRDFVLLIQYAAENGFTDKDIIRSYEALRLRGVHKVSADQIKAFMHANNEPQDGNGENVPAPEHRQQSRQIEDAAMGILVDLTRMMDSTQALTQIDSLN</sequence>
<dbReference type="Proteomes" id="UP000183670">
    <property type="component" value="Unassembled WGS sequence"/>
</dbReference>
<dbReference type="AlphaFoldDB" id="A0A1G6FZF7"/>
<organism evidence="2 3">
    <name type="scientific">Bacteroides ovatus</name>
    <dbReference type="NCBI Taxonomy" id="28116"/>
    <lineage>
        <taxon>Bacteria</taxon>
        <taxon>Pseudomonadati</taxon>
        <taxon>Bacteroidota</taxon>
        <taxon>Bacteroidia</taxon>
        <taxon>Bacteroidales</taxon>
        <taxon>Bacteroidaceae</taxon>
        <taxon>Bacteroides</taxon>
    </lineage>
</organism>
<proteinExistence type="predicted"/>
<reference evidence="2 3" key="1">
    <citation type="submission" date="2016-10" db="EMBL/GenBank/DDBJ databases">
        <authorList>
            <person name="de Groot N.N."/>
        </authorList>
    </citation>
    <scope>NUCLEOTIDE SEQUENCE [LARGE SCALE GENOMIC DNA]</scope>
    <source>
        <strain evidence="2 3">NLAE-zl-C500</strain>
    </source>
</reference>
<name>A0A1G6FZF7_BACOV</name>